<comment type="caution">
    <text evidence="3">The sequence shown here is derived from an EMBL/GenBank/DDBJ whole genome shotgun (WGS) entry which is preliminary data.</text>
</comment>
<dbReference type="Proteomes" id="UP001152533">
    <property type="component" value="Unassembled WGS sequence"/>
</dbReference>
<feature type="region of interest" description="Disordered" evidence="1">
    <location>
        <begin position="475"/>
        <end position="495"/>
    </location>
</feature>
<keyword evidence="4" id="KW-1185">Reference proteome</keyword>
<feature type="region of interest" description="Disordered" evidence="1">
    <location>
        <begin position="174"/>
        <end position="195"/>
    </location>
</feature>
<feature type="compositionally biased region" description="Basic and acidic residues" evidence="1">
    <location>
        <begin position="475"/>
        <end position="487"/>
    </location>
</feature>
<evidence type="ECO:0000313" key="4">
    <source>
        <dbReference type="Proteomes" id="UP001152533"/>
    </source>
</evidence>
<protein>
    <recommendedName>
        <fullName evidence="2">DnaJ homologue subfamily C member 28 conserved domain-containing protein</fullName>
    </recommendedName>
</protein>
<accession>A0A9W4RV87</accession>
<dbReference type="PANTHER" id="PTHR39394:SF1">
    <property type="entry name" value="DNAJ HOMOLOGUE SUBFAMILY C MEMBER 28 CONSERVED DOMAIN-CONTAINING PROTEIN"/>
    <property type="match status" value="1"/>
</dbReference>
<feature type="compositionally biased region" description="Low complexity" evidence="1">
    <location>
        <begin position="511"/>
        <end position="524"/>
    </location>
</feature>
<dbReference type="CDD" id="cd12148">
    <property type="entry name" value="fungal_TF_MHR"/>
    <property type="match status" value="1"/>
</dbReference>
<evidence type="ECO:0000259" key="2">
    <source>
        <dbReference type="Pfam" id="PF09350"/>
    </source>
</evidence>
<proteinExistence type="predicted"/>
<dbReference type="AlphaFoldDB" id="A0A9W4RV87"/>
<evidence type="ECO:0000256" key="1">
    <source>
        <dbReference type="SAM" id="MobiDB-lite"/>
    </source>
</evidence>
<organism evidence="3 4">
    <name type="scientific">Colletotrichum noveboracense</name>
    <dbReference type="NCBI Taxonomy" id="2664923"/>
    <lineage>
        <taxon>Eukaryota</taxon>
        <taxon>Fungi</taxon>
        <taxon>Dikarya</taxon>
        <taxon>Ascomycota</taxon>
        <taxon>Pezizomycotina</taxon>
        <taxon>Sordariomycetes</taxon>
        <taxon>Hypocreomycetidae</taxon>
        <taxon>Glomerellales</taxon>
        <taxon>Glomerellaceae</taxon>
        <taxon>Colletotrichum</taxon>
        <taxon>Colletotrichum gloeosporioides species complex</taxon>
    </lineage>
</organism>
<dbReference type="EMBL" id="CAMGZC010000650">
    <property type="protein sequence ID" value="CAI0649118.1"/>
    <property type="molecule type" value="Genomic_DNA"/>
</dbReference>
<evidence type="ECO:0000313" key="3">
    <source>
        <dbReference type="EMBL" id="CAI0649118.1"/>
    </source>
</evidence>
<dbReference type="PANTHER" id="PTHR39394">
    <property type="entry name" value="YALI0E31793P"/>
    <property type="match status" value="1"/>
</dbReference>
<name>A0A9W4RV87_9PEZI</name>
<sequence>MSTIDKKDLIQDIQLELEEWYAEVKPHEVDPITNSQSLYASGKWFQLEYLRALLLLHRHCLTTDRSSALGLESQINIEDSMETCANVSSKLCFLFREVHEGTAVQITWSMVHVLFAAGLTYLGCLWKSKRVREKVQKMDISATFEACLKVLAIAEDWHPESPYRQIFEKLAKPTEAAETQQKQDGPPKEKGAMSRRLEEATEEALLTGGRAGRRAVEDAGFDQELKEKLLDKVQTAKFRSDFASAFAEAEMPTSAAEGTRIMATTQPWTGEESQSDTALRMLNDARKPLKPELRGKYQIPPVDMRIRREPKVNAGQRAANARERASTYTGMGMKEKNGLSDAEREEMRKTFRERFEPGARAMPNTISGLAALANERIENAIALGQFKNIPRGKGVERDTRADNPFIDTTEYIMNKMIKRQEIVPPWIEKQQELAKVAGAFRARLRNDWRRHVARMISSRGGSLEEQMQKAEDYARAEELHNPRKRNSDSISVPTNSTDDIVMVKMRQQAAEDAAAKDAAATATKESPRPPVAPFRDSDWLASERSYMTLAIENMNAITRSYNLMAPELAKKPYFSLERELNACYADVAPQVAGTIRERATRPVKPMFDSAGAGPAAIFDRFSKEGKTAKIYDSKAPHYGFKEMWRDIWN</sequence>
<feature type="compositionally biased region" description="Basic and acidic residues" evidence="1">
    <location>
        <begin position="185"/>
        <end position="195"/>
    </location>
</feature>
<feature type="region of interest" description="Disordered" evidence="1">
    <location>
        <begin position="511"/>
        <end position="535"/>
    </location>
</feature>
<dbReference type="Pfam" id="PF09350">
    <property type="entry name" value="DJC28_CD"/>
    <property type="match status" value="1"/>
</dbReference>
<dbReference type="InterPro" id="IPR018961">
    <property type="entry name" value="DnaJ_homolog_subfam-C_membr-28"/>
</dbReference>
<gene>
    <name evidence="3" type="ORF">CGXH109_LOCUS82717</name>
</gene>
<reference evidence="3" key="1">
    <citation type="submission" date="2022-08" db="EMBL/GenBank/DDBJ databases">
        <authorList>
            <person name="Giroux E."/>
            <person name="Giroux E."/>
        </authorList>
    </citation>
    <scope>NUCLEOTIDE SEQUENCE</scope>
    <source>
        <strain evidence="3">H1091258</strain>
    </source>
</reference>
<feature type="domain" description="DnaJ homologue subfamily C member 28 conserved" evidence="2">
    <location>
        <begin position="372"/>
        <end position="441"/>
    </location>
</feature>